<dbReference type="EMBL" id="OU015584">
    <property type="protein sequence ID" value="CAG5080231.1"/>
    <property type="molecule type" value="Genomic_DNA"/>
</dbReference>
<dbReference type="RefSeq" id="WP_258541438.1">
    <property type="nucleotide sequence ID" value="NZ_OU015584.1"/>
</dbReference>
<dbReference type="NCBIfam" id="TIGR04131">
    <property type="entry name" value="Bac_Flav_CTERM"/>
    <property type="match status" value="1"/>
</dbReference>
<keyword evidence="3" id="KW-1185">Reference proteome</keyword>
<feature type="chain" id="PRO_5037135218" description="Gliding motility-associated C-terminal domain-containing protein" evidence="1">
    <location>
        <begin position="20"/>
        <end position="671"/>
    </location>
</feature>
<dbReference type="InterPro" id="IPR026341">
    <property type="entry name" value="T9SS_type_B"/>
</dbReference>
<evidence type="ECO:0000256" key="1">
    <source>
        <dbReference type="SAM" id="SignalP"/>
    </source>
</evidence>
<evidence type="ECO:0000313" key="2">
    <source>
        <dbReference type="EMBL" id="CAG5080231.1"/>
    </source>
</evidence>
<name>A0A916JM38_9FLAO</name>
<gene>
    <name evidence="2" type="ORF">CRYO30217_01227</name>
</gene>
<accession>A0A916JM38</accession>
<feature type="signal peptide" evidence="1">
    <location>
        <begin position="1"/>
        <end position="19"/>
    </location>
</feature>
<evidence type="ECO:0008006" key="4">
    <source>
        <dbReference type="Google" id="ProtNLM"/>
    </source>
</evidence>
<proteinExistence type="predicted"/>
<evidence type="ECO:0000313" key="3">
    <source>
        <dbReference type="Proteomes" id="UP000683507"/>
    </source>
</evidence>
<organism evidence="2 3">
    <name type="scientific">Parvicella tangerina</name>
    <dbReference type="NCBI Taxonomy" id="2829795"/>
    <lineage>
        <taxon>Bacteria</taxon>
        <taxon>Pseudomonadati</taxon>
        <taxon>Bacteroidota</taxon>
        <taxon>Flavobacteriia</taxon>
        <taxon>Flavobacteriales</taxon>
        <taxon>Parvicellaceae</taxon>
        <taxon>Parvicella</taxon>
    </lineage>
</organism>
<sequence length="671" mass="74093">MKKLLILLVLIWSAYTSFATHVIGGNIDVCQTGPNTFSVTMRVYRDCNPGNSSLSAPSGVEIRDNVTNSIVQTISMSGYQVGTETVITLGDSCYTPTGICVEEYIFTRSVTLPDNPNGYYIAWDICCRNGLISNADVGSSFNPTEGSVFYVQIPDPALAGGNCSPSFGGYPTDGYFCLSNGINDPFIIDPQVTDADGDSLVYSLINPYNDGTTQKPFNLLGWQAGHSAVNLLGNTTLPNMVIDSETGLITCYPENIGVYVFAIMVKEYRNGVQIGETVRDVQYSSLNCTVDAPPTINMQDTVAVYAGDSVCVDVTVTDADGTDTLYVIPSSNDFDLMTTFVYPDQIGGGDWQYDNFNNTGSPAVMEHFDWVNLQEYEGVGEIYLRYCWQPNCESIDETYAINLLAYSYGCSGSDTSERVVYFDVQYEPADVTLNIPDSISVTYDEEICFEVLTVDETHSDDPLGLTPVGGGFDYLENYVAPAQNSQGYYYTDFWGQDTVYIPDYSYNNGEVLGKDTVAIRYCWTPGCGDVYLKNYELNYEAALYTECFTLTENKVMQVNVEPPSSELQRVPNVFTPNKDGDNDYFKLGGTPDPCYDSLTVTIYNRWGKKVYESEDPYFEWDGTIKGKGNADCAEGTYFVIIQGSYGSTYDLTTGEAIPTAIEEKYTIQLLR</sequence>
<reference evidence="2" key="1">
    <citation type="submission" date="2021-04" db="EMBL/GenBank/DDBJ databases">
        <authorList>
            <person name="Rodrigo-Torres L."/>
            <person name="Arahal R. D."/>
            <person name="Lucena T."/>
        </authorList>
    </citation>
    <scope>NUCLEOTIDE SEQUENCE</scope>
    <source>
        <strain evidence="2">AS29M-1</strain>
    </source>
</reference>
<protein>
    <recommendedName>
        <fullName evidence="4">Gliding motility-associated C-terminal domain-containing protein</fullName>
    </recommendedName>
</protein>
<dbReference type="Proteomes" id="UP000683507">
    <property type="component" value="Chromosome"/>
</dbReference>
<keyword evidence="1" id="KW-0732">Signal</keyword>
<dbReference type="KEGG" id="ptan:CRYO30217_01227"/>
<dbReference type="Pfam" id="PF13585">
    <property type="entry name" value="CHU_C"/>
    <property type="match status" value="1"/>
</dbReference>
<dbReference type="AlphaFoldDB" id="A0A916JM38"/>